<keyword evidence="5 7" id="KW-1133">Transmembrane helix</keyword>
<evidence type="ECO:0000256" key="1">
    <source>
        <dbReference type="ARBA" id="ARBA00004651"/>
    </source>
</evidence>
<protein>
    <submittedName>
        <fullName evidence="9">Phosphatase PAP2 family protein</fullName>
    </submittedName>
</protein>
<dbReference type="Gene3D" id="1.20.144.10">
    <property type="entry name" value="Phosphatidic acid phosphatase type 2/haloperoxidase"/>
    <property type="match status" value="1"/>
</dbReference>
<dbReference type="InterPro" id="IPR036938">
    <property type="entry name" value="PAP2/HPO_sf"/>
</dbReference>
<organism evidence="9 10">
    <name type="scientific">Paenibacillus flagellatus</name>
    <dbReference type="NCBI Taxonomy" id="2211139"/>
    <lineage>
        <taxon>Bacteria</taxon>
        <taxon>Bacillati</taxon>
        <taxon>Bacillota</taxon>
        <taxon>Bacilli</taxon>
        <taxon>Bacillales</taxon>
        <taxon>Paenibacillaceae</taxon>
        <taxon>Paenibacillus</taxon>
    </lineage>
</organism>
<dbReference type="GO" id="GO:0005886">
    <property type="term" value="C:plasma membrane"/>
    <property type="evidence" value="ECO:0007669"/>
    <property type="project" value="UniProtKB-SubCell"/>
</dbReference>
<dbReference type="OrthoDB" id="9789113at2"/>
<evidence type="ECO:0000256" key="5">
    <source>
        <dbReference type="ARBA" id="ARBA00022989"/>
    </source>
</evidence>
<dbReference type="PANTHER" id="PTHR14969">
    <property type="entry name" value="SPHINGOSINE-1-PHOSPHATE PHOSPHOHYDROLASE"/>
    <property type="match status" value="1"/>
</dbReference>
<keyword evidence="2" id="KW-1003">Cell membrane</keyword>
<keyword evidence="3 7" id="KW-0812">Transmembrane</keyword>
<name>A0A2V5L3N0_9BACL</name>
<feature type="transmembrane region" description="Helical" evidence="7">
    <location>
        <begin position="157"/>
        <end position="175"/>
    </location>
</feature>
<evidence type="ECO:0000259" key="8">
    <source>
        <dbReference type="SMART" id="SM00014"/>
    </source>
</evidence>
<comment type="subcellular location">
    <subcellularLocation>
        <location evidence="1">Cell membrane</location>
        <topology evidence="1">Multi-pass membrane protein</topology>
    </subcellularLocation>
</comment>
<evidence type="ECO:0000256" key="7">
    <source>
        <dbReference type="SAM" id="Phobius"/>
    </source>
</evidence>
<dbReference type="GO" id="GO:0016787">
    <property type="term" value="F:hydrolase activity"/>
    <property type="evidence" value="ECO:0007669"/>
    <property type="project" value="UniProtKB-KW"/>
</dbReference>
<feature type="domain" description="Phosphatidic acid phosphatase type 2/haloperoxidase" evidence="8">
    <location>
        <begin position="63"/>
        <end position="172"/>
    </location>
</feature>
<reference evidence="9 10" key="1">
    <citation type="submission" date="2018-05" db="EMBL/GenBank/DDBJ databases">
        <title>Paenibacillus flagellatus sp. nov., isolated from selenium mineral soil.</title>
        <authorList>
            <person name="Dai X."/>
        </authorList>
    </citation>
    <scope>NUCLEOTIDE SEQUENCE [LARGE SCALE GENOMIC DNA]</scope>
    <source>
        <strain evidence="9 10">DXL2</strain>
    </source>
</reference>
<dbReference type="SUPFAM" id="SSF48317">
    <property type="entry name" value="Acid phosphatase/Vanadium-dependent haloperoxidase"/>
    <property type="match status" value="1"/>
</dbReference>
<evidence type="ECO:0000256" key="2">
    <source>
        <dbReference type="ARBA" id="ARBA00022475"/>
    </source>
</evidence>
<dbReference type="PANTHER" id="PTHR14969:SF62">
    <property type="entry name" value="DECAPRENYLPHOSPHORYL-5-PHOSPHORIBOSE PHOSPHATASE RV3807C-RELATED"/>
    <property type="match status" value="1"/>
</dbReference>
<keyword evidence="4" id="KW-0378">Hydrolase</keyword>
<evidence type="ECO:0000313" key="9">
    <source>
        <dbReference type="EMBL" id="PYI57456.1"/>
    </source>
</evidence>
<accession>A0A2V5L3N0</accession>
<feature type="transmembrane region" description="Helical" evidence="7">
    <location>
        <begin position="116"/>
        <end position="145"/>
    </location>
</feature>
<evidence type="ECO:0000256" key="3">
    <source>
        <dbReference type="ARBA" id="ARBA00022692"/>
    </source>
</evidence>
<dbReference type="Proteomes" id="UP000247476">
    <property type="component" value="Unassembled WGS sequence"/>
</dbReference>
<feature type="transmembrane region" description="Helical" evidence="7">
    <location>
        <begin position="32"/>
        <end position="56"/>
    </location>
</feature>
<dbReference type="AlphaFoldDB" id="A0A2V5L3N0"/>
<dbReference type="Pfam" id="PF01569">
    <property type="entry name" value="PAP2"/>
    <property type="match status" value="1"/>
</dbReference>
<dbReference type="SMART" id="SM00014">
    <property type="entry name" value="acidPPc"/>
    <property type="match status" value="1"/>
</dbReference>
<keyword evidence="10" id="KW-1185">Reference proteome</keyword>
<proteinExistence type="predicted"/>
<dbReference type="InterPro" id="IPR000326">
    <property type="entry name" value="PAP2/HPO"/>
</dbReference>
<keyword evidence="6 7" id="KW-0472">Membrane</keyword>
<dbReference type="EMBL" id="QJVJ01000001">
    <property type="protein sequence ID" value="PYI57456.1"/>
    <property type="molecule type" value="Genomic_DNA"/>
</dbReference>
<evidence type="ECO:0000313" key="10">
    <source>
        <dbReference type="Proteomes" id="UP000247476"/>
    </source>
</evidence>
<evidence type="ECO:0000256" key="4">
    <source>
        <dbReference type="ARBA" id="ARBA00022801"/>
    </source>
</evidence>
<comment type="caution">
    <text evidence="9">The sequence shown here is derived from an EMBL/GenBank/DDBJ whole genome shotgun (WGS) entry which is preliminary data.</text>
</comment>
<feature type="transmembrane region" description="Helical" evidence="7">
    <location>
        <begin position="62"/>
        <end position="81"/>
    </location>
</feature>
<gene>
    <name evidence="9" type="ORF">DLM86_03190</name>
</gene>
<sequence>MMRRWIPRLREWDRKLFRWCHFRIRHTALDRLFGWLTHLGGATFTIAFTLSVALLAPEPWRTVGRISLLSLAASHIVAAIVKRKVDRLRPYMAIGGVVTGPNPLKDPSFPSGHTTAAFSVVVPFALASGWLSLLVVPLAAAVGLSRMYLGLHYPSDCMAGCLIGSAVSAAAMSLIG</sequence>
<evidence type="ECO:0000256" key="6">
    <source>
        <dbReference type="ARBA" id="ARBA00023136"/>
    </source>
</evidence>